<feature type="compositionally biased region" description="Low complexity" evidence="1">
    <location>
        <begin position="87"/>
        <end position="103"/>
    </location>
</feature>
<reference evidence="2 3" key="1">
    <citation type="submission" date="2016-10" db="EMBL/GenBank/DDBJ databases">
        <authorList>
            <person name="de Groot N.N."/>
        </authorList>
    </citation>
    <scope>NUCLEOTIDE SEQUENCE [LARGE SCALE GENOMIC DNA]</scope>
    <source>
        <strain evidence="2 3">CGMCC 4.2023</strain>
    </source>
</reference>
<keyword evidence="3" id="KW-1185">Reference proteome</keyword>
<proteinExistence type="predicted"/>
<dbReference type="Proteomes" id="UP000236754">
    <property type="component" value="Unassembled WGS sequence"/>
</dbReference>
<protein>
    <recommendedName>
        <fullName evidence="4">Secreted protein</fullName>
    </recommendedName>
</protein>
<dbReference type="OrthoDB" id="3293636at2"/>
<evidence type="ECO:0000313" key="2">
    <source>
        <dbReference type="EMBL" id="SEG79354.1"/>
    </source>
</evidence>
<evidence type="ECO:0008006" key="4">
    <source>
        <dbReference type="Google" id="ProtNLM"/>
    </source>
</evidence>
<sequence length="181" mass="18306">MRRGLLHVGVWAVATAVAVAVSWFGVRSVLRSTAYGPPRTVPIAVVSSGPPPGISSAVHRPKPSAHPTAPAGGTAGTRPPSAPASPAPSSRTPSSSPSPSSAGDPGDVHSYTVAGGQVVLDLGATSASLVSATPQPGWRMQLWTDQPGWLRVTFTSANGSAASSVICTWNGHPPTVQAYED</sequence>
<accession>A0A1H6D2T3</accession>
<evidence type="ECO:0000313" key="3">
    <source>
        <dbReference type="Proteomes" id="UP000236754"/>
    </source>
</evidence>
<dbReference type="EMBL" id="FNVU01000011">
    <property type="protein sequence ID" value="SEG79354.1"/>
    <property type="molecule type" value="Genomic_DNA"/>
</dbReference>
<name>A0A1H6D2T3_9ACTN</name>
<dbReference type="AlphaFoldDB" id="A0A1H6D2T3"/>
<feature type="region of interest" description="Disordered" evidence="1">
    <location>
        <begin position="52"/>
        <end position="110"/>
    </location>
</feature>
<gene>
    <name evidence="2" type="ORF">SAMN05216223_111136</name>
</gene>
<evidence type="ECO:0000256" key="1">
    <source>
        <dbReference type="SAM" id="MobiDB-lite"/>
    </source>
</evidence>
<dbReference type="RefSeq" id="WP_103888179.1">
    <property type="nucleotide sequence ID" value="NZ_FNVU01000011.1"/>
</dbReference>
<organism evidence="2 3">
    <name type="scientific">Actinacidiphila yanglinensis</name>
    <dbReference type="NCBI Taxonomy" id="310779"/>
    <lineage>
        <taxon>Bacteria</taxon>
        <taxon>Bacillati</taxon>
        <taxon>Actinomycetota</taxon>
        <taxon>Actinomycetes</taxon>
        <taxon>Kitasatosporales</taxon>
        <taxon>Streptomycetaceae</taxon>
        <taxon>Actinacidiphila</taxon>
    </lineage>
</organism>
<feature type="compositionally biased region" description="Low complexity" evidence="1">
    <location>
        <begin position="65"/>
        <end position="79"/>
    </location>
</feature>